<evidence type="ECO:0000259" key="1">
    <source>
        <dbReference type="Pfam" id="PF01883"/>
    </source>
</evidence>
<dbReference type="RefSeq" id="WP_208253646.1">
    <property type="nucleotide sequence ID" value="NZ_JAGEOJ010000001.1"/>
</dbReference>
<dbReference type="Pfam" id="PF01883">
    <property type="entry name" value="FeS_assembly_P"/>
    <property type="match status" value="1"/>
</dbReference>
<sequence>MVSTQEPVTTRDAANARHVAEQVRDPEMPMLTLDDLGVLRNVDVQPDSTVVVSITPTYTGCPAMATMRDDLVHRLNDAGFPRVEVRVVLDPPWSSDWISERGRAALREAGLSTPGPAPHRSGPIALTLGPTRQAPPCPRCGSTATRLTSEFGATACKALYSCTDCLEPFEHVKEI</sequence>
<reference evidence="3" key="1">
    <citation type="submission" date="2021-03" db="EMBL/GenBank/DDBJ databases">
        <authorList>
            <person name="Kanchanasin P."/>
            <person name="Saeng-In P."/>
            <person name="Phongsopitanun W."/>
            <person name="Yuki M."/>
            <person name="Kudo T."/>
            <person name="Ohkuma M."/>
            <person name="Tanasupawat S."/>
        </authorList>
    </citation>
    <scope>NUCLEOTIDE SEQUENCE</scope>
    <source>
        <strain evidence="3">GKU 128</strain>
    </source>
</reference>
<dbReference type="AlphaFoldDB" id="A0A939T4M0"/>
<dbReference type="InterPro" id="IPR011883">
    <property type="entry name" value="PaaD-like"/>
</dbReference>
<comment type="caution">
    <text evidence="3">The sequence shown here is derived from an EMBL/GenBank/DDBJ whole genome shotgun (WGS) entry which is preliminary data.</text>
</comment>
<keyword evidence="4" id="KW-1185">Reference proteome</keyword>
<dbReference type="PANTHER" id="PTHR42831:SF3">
    <property type="entry name" value="1,2-PHENYLACETYL-COA EPOXIDASE, SUBUNIT D-RELATED"/>
    <property type="match status" value="1"/>
</dbReference>
<evidence type="ECO:0000259" key="2">
    <source>
        <dbReference type="Pfam" id="PF23451"/>
    </source>
</evidence>
<dbReference type="InterPro" id="IPR034904">
    <property type="entry name" value="FSCA_dom_sf"/>
</dbReference>
<evidence type="ECO:0000313" key="3">
    <source>
        <dbReference type="EMBL" id="MBO2446077.1"/>
    </source>
</evidence>
<dbReference type="EMBL" id="JAGEOJ010000001">
    <property type="protein sequence ID" value="MBO2446077.1"/>
    <property type="molecule type" value="Genomic_DNA"/>
</dbReference>
<dbReference type="NCBIfam" id="TIGR02159">
    <property type="entry name" value="PA_CoA_Oxy4"/>
    <property type="match status" value="1"/>
</dbReference>
<dbReference type="PANTHER" id="PTHR42831">
    <property type="entry name" value="FE-S PROTEIN MATURATION AUXILIARY FACTOR YITW"/>
    <property type="match status" value="1"/>
</dbReference>
<dbReference type="SUPFAM" id="SSF117916">
    <property type="entry name" value="Fe-S cluster assembly (FSCA) domain-like"/>
    <property type="match status" value="1"/>
</dbReference>
<evidence type="ECO:0000313" key="4">
    <source>
        <dbReference type="Proteomes" id="UP000669179"/>
    </source>
</evidence>
<proteinExistence type="predicted"/>
<gene>
    <name evidence="3" type="primary">paaJ</name>
    <name evidence="3" type="ORF">J4573_03180</name>
</gene>
<feature type="domain" description="PaaD zinc beta ribbon" evidence="2">
    <location>
        <begin position="130"/>
        <end position="173"/>
    </location>
</feature>
<dbReference type="Gene3D" id="3.30.300.130">
    <property type="entry name" value="Fe-S cluster assembly (FSCA)"/>
    <property type="match status" value="1"/>
</dbReference>
<organism evidence="3 4">
    <name type="scientific">Actinomadura barringtoniae</name>
    <dbReference type="NCBI Taxonomy" id="1427535"/>
    <lineage>
        <taxon>Bacteria</taxon>
        <taxon>Bacillati</taxon>
        <taxon>Actinomycetota</taxon>
        <taxon>Actinomycetes</taxon>
        <taxon>Streptosporangiales</taxon>
        <taxon>Thermomonosporaceae</taxon>
        <taxon>Actinomadura</taxon>
    </lineage>
</organism>
<name>A0A939T4M0_9ACTN</name>
<feature type="domain" description="MIP18 family-like" evidence="1">
    <location>
        <begin position="21"/>
        <end position="75"/>
    </location>
</feature>
<protein>
    <submittedName>
        <fullName evidence="3">Phenylacetate-CoA oxygenase subunit PaaJ</fullName>
    </submittedName>
</protein>
<dbReference type="InterPro" id="IPR056572">
    <property type="entry name" value="Zn_ribbon_PaaD"/>
</dbReference>
<dbReference type="InterPro" id="IPR002744">
    <property type="entry name" value="MIP18-like"/>
</dbReference>
<dbReference type="Pfam" id="PF23451">
    <property type="entry name" value="Zn_ribbon_PaaD"/>
    <property type="match status" value="1"/>
</dbReference>
<dbReference type="InterPro" id="IPR052339">
    <property type="entry name" value="Fe-S_Maturation_MIP18"/>
</dbReference>
<accession>A0A939T4M0</accession>
<dbReference type="Proteomes" id="UP000669179">
    <property type="component" value="Unassembled WGS sequence"/>
</dbReference>